<evidence type="ECO:0000259" key="1">
    <source>
        <dbReference type="PROSITE" id="PS50815"/>
    </source>
</evidence>
<organism evidence="2 3">
    <name type="scientific">Fusarium falciforme</name>
    <dbReference type="NCBI Taxonomy" id="195108"/>
    <lineage>
        <taxon>Eukaryota</taxon>
        <taxon>Fungi</taxon>
        <taxon>Dikarya</taxon>
        <taxon>Ascomycota</taxon>
        <taxon>Pezizomycotina</taxon>
        <taxon>Sordariomycetes</taxon>
        <taxon>Hypocreomycetidae</taxon>
        <taxon>Hypocreales</taxon>
        <taxon>Nectriaceae</taxon>
        <taxon>Fusarium</taxon>
        <taxon>Fusarium solani species complex</taxon>
    </lineage>
</organism>
<accession>A0A9W8UXQ3</accession>
<dbReference type="EMBL" id="JAOQAV010000024">
    <property type="protein sequence ID" value="KAJ4185250.1"/>
    <property type="molecule type" value="Genomic_DNA"/>
</dbReference>
<reference evidence="2" key="1">
    <citation type="submission" date="2022-09" db="EMBL/GenBank/DDBJ databases">
        <title>Fusarium specimens isolated from Avocado Roots.</title>
        <authorList>
            <person name="Stajich J."/>
            <person name="Roper C."/>
            <person name="Heimlech-Rivalta G."/>
        </authorList>
    </citation>
    <scope>NUCLEOTIDE SEQUENCE</scope>
    <source>
        <strain evidence="2">A02</strain>
    </source>
</reference>
<dbReference type="SUPFAM" id="SSF56019">
    <property type="entry name" value="The spindle assembly checkpoint protein mad2"/>
    <property type="match status" value="1"/>
</dbReference>
<evidence type="ECO:0000313" key="3">
    <source>
        <dbReference type="Proteomes" id="UP001152087"/>
    </source>
</evidence>
<dbReference type="Gene3D" id="3.30.900.10">
    <property type="entry name" value="HORMA domain"/>
    <property type="match status" value="1"/>
</dbReference>
<dbReference type="PROSITE" id="PS50815">
    <property type="entry name" value="HORMA"/>
    <property type="match status" value="1"/>
</dbReference>
<name>A0A9W8UXQ3_9HYPO</name>
<gene>
    <name evidence="2" type="primary">MAD2_2</name>
    <name evidence="2" type="ORF">NW755_008694</name>
</gene>
<proteinExistence type="predicted"/>
<keyword evidence="3" id="KW-1185">Reference proteome</keyword>
<protein>
    <submittedName>
        <fullName evidence="2">Mitotic spindle checkpoint component mad2</fullName>
    </submittedName>
</protein>
<sequence length="71" mass="8167">MSSKEASKSKDKDKSKVHKLSLKGSARLVAEFFQYSIHTILFQRGVYPAEDFTAYVLLYPLFFTQTDSSQR</sequence>
<dbReference type="InterPro" id="IPR036570">
    <property type="entry name" value="HORMA_dom_sf"/>
</dbReference>
<dbReference type="Pfam" id="PF02301">
    <property type="entry name" value="HORMA"/>
    <property type="match status" value="1"/>
</dbReference>
<dbReference type="InterPro" id="IPR003511">
    <property type="entry name" value="HORMA_dom"/>
</dbReference>
<feature type="domain" description="HORMA" evidence="1">
    <location>
        <begin position="23"/>
        <end position="71"/>
    </location>
</feature>
<evidence type="ECO:0000313" key="2">
    <source>
        <dbReference type="EMBL" id="KAJ4185250.1"/>
    </source>
</evidence>
<dbReference type="AlphaFoldDB" id="A0A9W8UXQ3"/>
<dbReference type="Proteomes" id="UP001152087">
    <property type="component" value="Unassembled WGS sequence"/>
</dbReference>
<comment type="caution">
    <text evidence="2">The sequence shown here is derived from an EMBL/GenBank/DDBJ whole genome shotgun (WGS) entry which is preliminary data.</text>
</comment>